<reference evidence="10 11" key="1">
    <citation type="journal article" date="2017" name="Int. J. Syst. Evol. Microbiol.">
        <title>Kushneria konosiri sp. nov., isolated from the Korean salt-fermented seafood Daemi-jeot.</title>
        <authorList>
            <person name="Yun J.H."/>
            <person name="Park S.K."/>
            <person name="Lee J.Y."/>
            <person name="Jung M.J."/>
            <person name="Bae J.W."/>
        </authorList>
    </citation>
    <scope>NUCLEOTIDE SEQUENCE [LARGE SCALE GENOMIC DNA]</scope>
    <source>
        <strain evidence="10 11">X49</strain>
    </source>
</reference>
<dbReference type="CDD" id="cd07185">
    <property type="entry name" value="OmpA_C-like"/>
    <property type="match status" value="1"/>
</dbReference>
<accession>A0A2Z2H5B7</accession>
<dbReference type="SUPFAM" id="SSF103088">
    <property type="entry name" value="OmpA-like"/>
    <property type="match status" value="1"/>
</dbReference>
<dbReference type="Pfam" id="PF13677">
    <property type="entry name" value="MotB_plug"/>
    <property type="match status" value="1"/>
</dbReference>
<evidence type="ECO:0000256" key="3">
    <source>
        <dbReference type="ARBA" id="ARBA00022475"/>
    </source>
</evidence>
<evidence type="ECO:0000256" key="5">
    <source>
        <dbReference type="ARBA" id="ARBA00022989"/>
    </source>
</evidence>
<evidence type="ECO:0000259" key="9">
    <source>
        <dbReference type="PROSITE" id="PS51123"/>
    </source>
</evidence>
<dbReference type="EMBL" id="CP021323">
    <property type="protein sequence ID" value="ARS52448.1"/>
    <property type="molecule type" value="Genomic_DNA"/>
</dbReference>
<evidence type="ECO:0000313" key="11">
    <source>
        <dbReference type="Proteomes" id="UP000250025"/>
    </source>
</evidence>
<evidence type="ECO:0000256" key="6">
    <source>
        <dbReference type="ARBA" id="ARBA00023136"/>
    </source>
</evidence>
<feature type="domain" description="OmpA-like" evidence="9">
    <location>
        <begin position="186"/>
        <end position="306"/>
    </location>
</feature>
<feature type="transmembrane region" description="Helical" evidence="8">
    <location>
        <begin position="33"/>
        <end position="52"/>
    </location>
</feature>
<keyword evidence="5 8" id="KW-1133">Transmembrane helix</keyword>
<evidence type="ECO:0000256" key="8">
    <source>
        <dbReference type="SAM" id="Phobius"/>
    </source>
</evidence>
<dbReference type="PROSITE" id="PS51123">
    <property type="entry name" value="OMPA_2"/>
    <property type="match status" value="1"/>
</dbReference>
<organism evidence="10 11">
    <name type="scientific">Kushneria konosiri</name>
    <dbReference type="NCBI Taxonomy" id="698828"/>
    <lineage>
        <taxon>Bacteria</taxon>
        <taxon>Pseudomonadati</taxon>
        <taxon>Pseudomonadota</taxon>
        <taxon>Gammaproteobacteria</taxon>
        <taxon>Oceanospirillales</taxon>
        <taxon>Halomonadaceae</taxon>
        <taxon>Kushneria</taxon>
    </lineage>
</organism>
<keyword evidence="4 8" id="KW-0812">Transmembrane</keyword>
<dbReference type="GO" id="GO:0005886">
    <property type="term" value="C:plasma membrane"/>
    <property type="evidence" value="ECO:0007669"/>
    <property type="project" value="UniProtKB-SubCell"/>
</dbReference>
<keyword evidence="11" id="KW-1185">Reference proteome</keyword>
<dbReference type="Proteomes" id="UP000250025">
    <property type="component" value="Chromosome"/>
</dbReference>
<evidence type="ECO:0000256" key="7">
    <source>
        <dbReference type="PROSITE-ProRule" id="PRU00473"/>
    </source>
</evidence>
<dbReference type="PANTHER" id="PTHR30329">
    <property type="entry name" value="STATOR ELEMENT OF FLAGELLAR MOTOR COMPLEX"/>
    <property type="match status" value="1"/>
</dbReference>
<proteinExistence type="inferred from homology"/>
<evidence type="ECO:0000313" key="10">
    <source>
        <dbReference type="EMBL" id="ARS52448.1"/>
    </source>
</evidence>
<gene>
    <name evidence="10" type="ORF">B9G99_05760</name>
</gene>
<evidence type="ECO:0000256" key="2">
    <source>
        <dbReference type="ARBA" id="ARBA00008914"/>
    </source>
</evidence>
<evidence type="ECO:0000256" key="1">
    <source>
        <dbReference type="ARBA" id="ARBA00004162"/>
    </source>
</evidence>
<dbReference type="KEGG" id="kus:B9G99_05760"/>
<dbReference type="AlphaFoldDB" id="A0A2Z2H5B7"/>
<dbReference type="RefSeq" id="WP_086621146.1">
    <property type="nucleotide sequence ID" value="NZ_CP021323.1"/>
</dbReference>
<dbReference type="InterPro" id="IPR050330">
    <property type="entry name" value="Bact_OuterMem_StrucFunc"/>
</dbReference>
<dbReference type="InterPro" id="IPR036737">
    <property type="entry name" value="OmpA-like_sf"/>
</dbReference>
<comment type="subcellular location">
    <subcellularLocation>
        <location evidence="1">Cell membrane</location>
        <topology evidence="1">Single-pass membrane protein</topology>
    </subcellularLocation>
</comment>
<dbReference type="Gene3D" id="3.30.1330.60">
    <property type="entry name" value="OmpA-like domain"/>
    <property type="match status" value="1"/>
</dbReference>
<dbReference type="Pfam" id="PF00691">
    <property type="entry name" value="OmpA"/>
    <property type="match status" value="1"/>
</dbReference>
<name>A0A2Z2H5B7_9GAMM</name>
<sequence>MDHRSSSASGQARKAARELVLTADRGDENDGWMLSYLDLLTLLLVLFVLLLAMRGVIPEKDPTITPSPTAASGTAVVMVSPLTLAAIPRRSPVQTVPVNATGVLPWLAASPAAPTPWQMLPAATPVEKTLLPRRPARVDVQAALAVMIPLMDRIAPTDEAPASSSEVMAMDHRLTGIEGVQVTRERERTILRIEDRLLFPSADVDISGQGSVLLDRLLPALRDFNGEISVEGHTDSRTISTDRFPSNWELSAGRATAVLRYLSRNGIKASQLRAIGYGPTRPLAANNTETGRAQNRRVELVLSPAATRSTTP</sequence>
<dbReference type="InterPro" id="IPR006665">
    <property type="entry name" value="OmpA-like"/>
</dbReference>
<comment type="similarity">
    <text evidence="2">Belongs to the MotB family.</text>
</comment>
<dbReference type="InterPro" id="IPR025713">
    <property type="entry name" value="MotB-like_N_dom"/>
</dbReference>
<evidence type="ECO:0000256" key="4">
    <source>
        <dbReference type="ARBA" id="ARBA00022692"/>
    </source>
</evidence>
<keyword evidence="3" id="KW-1003">Cell membrane</keyword>
<protein>
    <recommendedName>
        <fullName evidence="9">OmpA-like domain-containing protein</fullName>
    </recommendedName>
</protein>
<keyword evidence="6 7" id="KW-0472">Membrane</keyword>
<dbReference type="PANTHER" id="PTHR30329:SF21">
    <property type="entry name" value="LIPOPROTEIN YIAD-RELATED"/>
    <property type="match status" value="1"/>
</dbReference>